<organism evidence="2 3">
    <name type="scientific">Didymella exigua CBS 183.55</name>
    <dbReference type="NCBI Taxonomy" id="1150837"/>
    <lineage>
        <taxon>Eukaryota</taxon>
        <taxon>Fungi</taxon>
        <taxon>Dikarya</taxon>
        <taxon>Ascomycota</taxon>
        <taxon>Pezizomycotina</taxon>
        <taxon>Dothideomycetes</taxon>
        <taxon>Pleosporomycetidae</taxon>
        <taxon>Pleosporales</taxon>
        <taxon>Pleosporineae</taxon>
        <taxon>Didymellaceae</taxon>
        <taxon>Didymella</taxon>
    </lineage>
</organism>
<dbReference type="EMBL" id="ML978959">
    <property type="protein sequence ID" value="KAF1932042.1"/>
    <property type="molecule type" value="Genomic_DNA"/>
</dbReference>
<evidence type="ECO:0000313" key="3">
    <source>
        <dbReference type="Proteomes" id="UP000800082"/>
    </source>
</evidence>
<protein>
    <submittedName>
        <fullName evidence="2">Uncharacterized protein</fullName>
    </submittedName>
</protein>
<dbReference type="RefSeq" id="XP_033452290.1">
    <property type="nucleotide sequence ID" value="XM_033595281.1"/>
</dbReference>
<reference evidence="2" key="1">
    <citation type="journal article" date="2020" name="Stud. Mycol.">
        <title>101 Dothideomycetes genomes: a test case for predicting lifestyles and emergence of pathogens.</title>
        <authorList>
            <person name="Haridas S."/>
            <person name="Albert R."/>
            <person name="Binder M."/>
            <person name="Bloem J."/>
            <person name="Labutti K."/>
            <person name="Salamov A."/>
            <person name="Andreopoulos B."/>
            <person name="Baker S."/>
            <person name="Barry K."/>
            <person name="Bills G."/>
            <person name="Bluhm B."/>
            <person name="Cannon C."/>
            <person name="Castanera R."/>
            <person name="Culley D."/>
            <person name="Daum C."/>
            <person name="Ezra D."/>
            <person name="Gonzalez J."/>
            <person name="Henrissat B."/>
            <person name="Kuo A."/>
            <person name="Liang C."/>
            <person name="Lipzen A."/>
            <person name="Lutzoni F."/>
            <person name="Magnuson J."/>
            <person name="Mondo S."/>
            <person name="Nolan M."/>
            <person name="Ohm R."/>
            <person name="Pangilinan J."/>
            <person name="Park H.-J."/>
            <person name="Ramirez L."/>
            <person name="Alfaro M."/>
            <person name="Sun H."/>
            <person name="Tritt A."/>
            <person name="Yoshinaga Y."/>
            <person name="Zwiers L.-H."/>
            <person name="Turgeon B."/>
            <person name="Goodwin S."/>
            <person name="Spatafora J."/>
            <person name="Crous P."/>
            <person name="Grigoriev I."/>
        </authorList>
    </citation>
    <scope>NUCLEOTIDE SEQUENCE</scope>
    <source>
        <strain evidence="2">CBS 183.55</strain>
    </source>
</reference>
<evidence type="ECO:0000313" key="2">
    <source>
        <dbReference type="EMBL" id="KAF1932042.1"/>
    </source>
</evidence>
<dbReference type="OrthoDB" id="5316527at2759"/>
<dbReference type="AlphaFoldDB" id="A0A6A5RW01"/>
<evidence type="ECO:0000256" key="1">
    <source>
        <dbReference type="SAM" id="MobiDB-lite"/>
    </source>
</evidence>
<dbReference type="GeneID" id="54352948"/>
<feature type="compositionally biased region" description="Low complexity" evidence="1">
    <location>
        <begin position="282"/>
        <end position="314"/>
    </location>
</feature>
<feature type="compositionally biased region" description="Acidic residues" evidence="1">
    <location>
        <begin position="93"/>
        <end position="105"/>
    </location>
</feature>
<dbReference type="Proteomes" id="UP000800082">
    <property type="component" value="Unassembled WGS sequence"/>
</dbReference>
<name>A0A6A5RW01_9PLEO</name>
<sequence length="407" mass="45672">MFKAQVLRRGFSVFNRVPTSRIVQSAARHGHETITIHRVRIRKPFLSRQRLVGAVAIAAAAYGLGQYLGLEVEIEEAEVEERRKPGRWKKQDEGEEGEEDEDEEEYDDAILFLPTGFSRLKPKTFYRGSDPEWQEFKKVTQDKARIERIRRELVTMVRTSPGLKEKLGEIDHKRGRAWIEFRFPEGPPPEYERPGYELTEDLEWRKTTRDVEPMHHHRLKKLLYPTAAAGAVYEDTKKKAVRSWNEFEVYMGWAEKTTVPTVQQTIQQVGNTTPPPSPATPPGTAAPASPFGAALPGATQQPAGQPSPPAAGTGKDLASITLPDAKALTLDLGQFRKEFHKANHKGVQHHIPRGAFGVFALIEVCGSKARLTMNVLGIYDPKVGRYVAMNANVWNQVANRQSPRGGP</sequence>
<feature type="region of interest" description="Disordered" evidence="1">
    <location>
        <begin position="81"/>
        <end position="105"/>
    </location>
</feature>
<proteinExistence type="predicted"/>
<accession>A0A6A5RW01</accession>
<gene>
    <name evidence="2" type="ORF">M421DRAFT_55160</name>
</gene>
<keyword evidence="3" id="KW-1185">Reference proteome</keyword>
<feature type="region of interest" description="Disordered" evidence="1">
    <location>
        <begin position="268"/>
        <end position="317"/>
    </location>
</feature>